<comment type="caution">
    <text evidence="3">The sequence shown here is derived from an EMBL/GenBank/DDBJ whole genome shotgun (WGS) entry which is preliminary data.</text>
</comment>
<dbReference type="GO" id="GO:0016787">
    <property type="term" value="F:hydrolase activity"/>
    <property type="evidence" value="ECO:0007669"/>
    <property type="project" value="UniProtKB-KW"/>
</dbReference>
<proteinExistence type="predicted"/>
<evidence type="ECO:0000313" key="4">
    <source>
        <dbReference type="Proteomes" id="UP000321129"/>
    </source>
</evidence>
<dbReference type="PANTHER" id="PTHR48081:SF33">
    <property type="entry name" value="KYNURENINE FORMAMIDASE"/>
    <property type="match status" value="1"/>
</dbReference>
<dbReference type="Pfam" id="PF20434">
    <property type="entry name" value="BD-FAE"/>
    <property type="match status" value="1"/>
</dbReference>
<name>A0A5C6U6L4_9SPHN</name>
<dbReference type="InterPro" id="IPR050300">
    <property type="entry name" value="GDXG_lipolytic_enzyme"/>
</dbReference>
<dbReference type="EMBL" id="VOPY01000004">
    <property type="protein sequence ID" value="TXC67791.1"/>
    <property type="molecule type" value="Genomic_DNA"/>
</dbReference>
<dbReference type="InterPro" id="IPR049492">
    <property type="entry name" value="BD-FAE-like_dom"/>
</dbReference>
<evidence type="ECO:0000313" key="3">
    <source>
        <dbReference type="EMBL" id="TXC67791.1"/>
    </source>
</evidence>
<dbReference type="Proteomes" id="UP000321129">
    <property type="component" value="Unassembled WGS sequence"/>
</dbReference>
<dbReference type="OrthoDB" id="9771666at2"/>
<reference evidence="3 4" key="1">
    <citation type="submission" date="2019-08" db="EMBL/GenBank/DDBJ databases">
        <title>Sphingorhabdus soil sp. nov., isolated from arctic soil.</title>
        <authorList>
            <person name="Liu Y."/>
        </authorList>
    </citation>
    <scope>NUCLEOTIDE SEQUENCE [LARGE SCALE GENOMIC DNA]</scope>
    <source>
        <strain evidence="3 4">D-2Q-5-6</strain>
    </source>
</reference>
<gene>
    <name evidence="3" type="ORF">FSZ31_12525</name>
</gene>
<evidence type="ECO:0000256" key="1">
    <source>
        <dbReference type="ARBA" id="ARBA00022801"/>
    </source>
</evidence>
<protein>
    <submittedName>
        <fullName evidence="3">Alpha/beta hydrolase</fullName>
    </submittedName>
</protein>
<feature type="domain" description="BD-FAE-like" evidence="2">
    <location>
        <begin position="58"/>
        <end position="246"/>
    </location>
</feature>
<accession>A0A5C6U6L4</accession>
<dbReference type="PANTHER" id="PTHR48081">
    <property type="entry name" value="AB HYDROLASE SUPERFAMILY PROTEIN C4A8.06C"/>
    <property type="match status" value="1"/>
</dbReference>
<dbReference type="InterPro" id="IPR029058">
    <property type="entry name" value="AB_hydrolase_fold"/>
</dbReference>
<sequence>MLRIAIALIVVAGAALVWLLSHEPPRQLDIIDSAWAGDAATRKVASDVAYGSDPRQKLDIYAPAEATGKPRPLLVFFHGGGWYQGNRESYGFAGRAYAAQGFVVAVPSYRLVPDHVFPDFLEDGAAAVAKARSLAARYGADPDRIVLAGHSAGAHIAAMIALDPEYLAASGVPMSAIKGVAGLSGPYNFLPLDKESSINAMGKARPAEITQPIHYVSAASPPMLLITGSADTTVKPHNAYDLAKALKAAGRDGEVKEYPGLDHEDIIMALSRPFRSKGRVLADSAAFLHRVADLPAQ</sequence>
<evidence type="ECO:0000259" key="2">
    <source>
        <dbReference type="Pfam" id="PF20434"/>
    </source>
</evidence>
<keyword evidence="1 3" id="KW-0378">Hydrolase</keyword>
<dbReference type="SUPFAM" id="SSF53474">
    <property type="entry name" value="alpha/beta-Hydrolases"/>
    <property type="match status" value="1"/>
</dbReference>
<organism evidence="3 4">
    <name type="scientific">Flavisphingopyxis soli</name>
    <dbReference type="NCBI Taxonomy" id="2601267"/>
    <lineage>
        <taxon>Bacteria</taxon>
        <taxon>Pseudomonadati</taxon>
        <taxon>Pseudomonadota</taxon>
        <taxon>Alphaproteobacteria</taxon>
        <taxon>Sphingomonadales</taxon>
        <taxon>Sphingopyxidaceae</taxon>
        <taxon>Flavisphingopyxis</taxon>
    </lineage>
</organism>
<keyword evidence="4" id="KW-1185">Reference proteome</keyword>
<dbReference type="AlphaFoldDB" id="A0A5C6U6L4"/>
<dbReference type="Gene3D" id="3.40.50.1820">
    <property type="entry name" value="alpha/beta hydrolase"/>
    <property type="match status" value="1"/>
</dbReference>